<organism evidence="4 5">
    <name type="scientific">Marinospirillum celere</name>
    <dbReference type="NCBI Taxonomy" id="1122252"/>
    <lineage>
        <taxon>Bacteria</taxon>
        <taxon>Pseudomonadati</taxon>
        <taxon>Pseudomonadota</taxon>
        <taxon>Gammaproteobacteria</taxon>
        <taxon>Oceanospirillales</taxon>
        <taxon>Oceanospirillaceae</taxon>
        <taxon>Marinospirillum</taxon>
    </lineage>
</organism>
<accession>A0A1I1G6H2</accession>
<comment type="similarity">
    <text evidence="3">Belongs to the DNA gyrase inhibitor YacG family.</text>
</comment>
<dbReference type="Pfam" id="PF03884">
    <property type="entry name" value="YacG"/>
    <property type="match status" value="1"/>
</dbReference>
<feature type="binding site" evidence="3">
    <location>
        <position position="10"/>
    </location>
    <ligand>
        <name>Zn(2+)</name>
        <dbReference type="ChEBI" id="CHEBI:29105"/>
    </ligand>
</feature>
<evidence type="ECO:0000313" key="4">
    <source>
        <dbReference type="EMBL" id="SFC04810.1"/>
    </source>
</evidence>
<dbReference type="PANTHER" id="PTHR36150:SF1">
    <property type="entry name" value="DNA GYRASE INHIBITOR YACG"/>
    <property type="match status" value="1"/>
</dbReference>
<dbReference type="EMBL" id="FOLH01000002">
    <property type="protein sequence ID" value="SFC04810.1"/>
    <property type="molecule type" value="Genomic_DNA"/>
</dbReference>
<dbReference type="PANTHER" id="PTHR36150">
    <property type="entry name" value="DNA GYRASE INHIBITOR YACG"/>
    <property type="match status" value="1"/>
</dbReference>
<comment type="function">
    <text evidence="3">Inhibits all the catalytic activities of DNA gyrase by preventing its interaction with DNA. Acts by binding directly to the C-terminal domain of GyrB, which probably disrupts DNA binding by the gyrase.</text>
</comment>
<gene>
    <name evidence="3" type="primary">yacG</name>
    <name evidence="4" type="ORF">SAMN05660443_1312</name>
</gene>
<dbReference type="SUPFAM" id="SSF57716">
    <property type="entry name" value="Glucocorticoid receptor-like (DNA-binding domain)"/>
    <property type="match status" value="1"/>
</dbReference>
<dbReference type="OrthoDB" id="9809663at2"/>
<dbReference type="Proteomes" id="UP000199058">
    <property type="component" value="Unassembled WGS sequence"/>
</dbReference>
<evidence type="ECO:0000256" key="2">
    <source>
        <dbReference type="ARBA" id="ARBA00022833"/>
    </source>
</evidence>
<dbReference type="Gene3D" id="3.30.50.10">
    <property type="entry name" value="Erythroid Transcription Factor GATA-1, subunit A"/>
    <property type="match status" value="1"/>
</dbReference>
<reference evidence="4 5" key="1">
    <citation type="submission" date="2016-10" db="EMBL/GenBank/DDBJ databases">
        <authorList>
            <person name="de Groot N.N."/>
        </authorList>
    </citation>
    <scope>NUCLEOTIDE SEQUENCE [LARGE SCALE GENOMIC DNA]</scope>
    <source>
        <strain evidence="4 5">DSM 18438</strain>
    </source>
</reference>
<name>A0A1I1G6H2_9GAMM</name>
<comment type="subunit">
    <text evidence="3">Interacts with GyrB.</text>
</comment>
<dbReference type="GO" id="GO:0008270">
    <property type="term" value="F:zinc ion binding"/>
    <property type="evidence" value="ECO:0007669"/>
    <property type="project" value="UniProtKB-UniRule"/>
</dbReference>
<dbReference type="InterPro" id="IPR013088">
    <property type="entry name" value="Znf_NHR/GATA"/>
</dbReference>
<proteinExistence type="inferred from homology"/>
<protein>
    <recommendedName>
        <fullName evidence="3">DNA gyrase inhibitor YacG</fullName>
    </recommendedName>
</protein>
<feature type="binding site" evidence="3">
    <location>
        <position position="13"/>
    </location>
    <ligand>
        <name>Zn(2+)</name>
        <dbReference type="ChEBI" id="CHEBI:29105"/>
    </ligand>
</feature>
<dbReference type="STRING" id="1122252.SAMN05660443_1312"/>
<keyword evidence="2 3" id="KW-0862">Zinc</keyword>
<evidence type="ECO:0000313" key="5">
    <source>
        <dbReference type="Proteomes" id="UP000199058"/>
    </source>
</evidence>
<keyword evidence="1 3" id="KW-0479">Metal-binding</keyword>
<keyword evidence="5" id="KW-1185">Reference proteome</keyword>
<dbReference type="AlphaFoldDB" id="A0A1I1G6H2"/>
<evidence type="ECO:0000256" key="1">
    <source>
        <dbReference type="ARBA" id="ARBA00022723"/>
    </source>
</evidence>
<feature type="binding site" evidence="3">
    <location>
        <position position="33"/>
    </location>
    <ligand>
        <name>Zn(2+)</name>
        <dbReference type="ChEBI" id="CHEBI:29105"/>
    </ligand>
</feature>
<evidence type="ECO:0000256" key="3">
    <source>
        <dbReference type="HAMAP-Rule" id="MF_00649"/>
    </source>
</evidence>
<comment type="cofactor">
    <cofactor evidence="3">
        <name>Zn(2+)</name>
        <dbReference type="ChEBI" id="CHEBI:29105"/>
    </cofactor>
    <text evidence="3">Binds 1 zinc ion.</text>
</comment>
<dbReference type="InterPro" id="IPR005584">
    <property type="entry name" value="DNA_gyrase_inhibitor_YacG"/>
</dbReference>
<feature type="binding site" evidence="3">
    <location>
        <position position="29"/>
    </location>
    <ligand>
        <name>Zn(2+)</name>
        <dbReference type="ChEBI" id="CHEBI:29105"/>
    </ligand>
</feature>
<dbReference type="HAMAP" id="MF_00649">
    <property type="entry name" value="DNA_gyrase_inhibitor_YacG"/>
    <property type="match status" value="1"/>
</dbReference>
<dbReference type="GO" id="GO:0008657">
    <property type="term" value="F:DNA topoisomerase type II (double strand cut, ATP-hydrolyzing) inhibitor activity"/>
    <property type="evidence" value="ECO:0007669"/>
    <property type="project" value="UniProtKB-UniRule"/>
</dbReference>
<dbReference type="GO" id="GO:0006355">
    <property type="term" value="P:regulation of DNA-templated transcription"/>
    <property type="evidence" value="ECO:0007669"/>
    <property type="project" value="InterPro"/>
</dbReference>
<sequence>MKAPTRIFPCPTCGQASVIGPENSWRPFCSERCKLIDLGSWAAEEHKIAGEPAMDELNLDDESLYPRND</sequence>
<dbReference type="RefSeq" id="WP_091960916.1">
    <property type="nucleotide sequence ID" value="NZ_FOLH01000002.1"/>
</dbReference>